<dbReference type="InterPro" id="IPR001407">
    <property type="entry name" value="RNA_pol_PB1_influenza"/>
</dbReference>
<keyword evidence="4" id="KW-0808">Transferase</keyword>
<dbReference type="GO" id="GO:0003968">
    <property type="term" value="F:RNA-directed RNA polymerase activity"/>
    <property type="evidence" value="ECO:0007669"/>
    <property type="project" value="UniProtKB-KW"/>
</dbReference>
<evidence type="ECO:0000256" key="3">
    <source>
        <dbReference type="ARBA" id="ARBA00022484"/>
    </source>
</evidence>
<evidence type="ECO:0000259" key="9">
    <source>
        <dbReference type="PROSITE" id="PS50525"/>
    </source>
</evidence>
<protein>
    <recommendedName>
        <fullName evidence="2 8">RNA-directed RNA polymerase catalytic subunit</fullName>
        <ecNumber evidence="1 8">2.7.7.48</ecNumber>
    </recommendedName>
</protein>
<evidence type="ECO:0000256" key="7">
    <source>
        <dbReference type="ARBA" id="ARBA00022953"/>
    </source>
</evidence>
<dbReference type="EMBL" id="BK067151">
    <property type="protein sequence ID" value="DBA56680.1"/>
    <property type="molecule type" value="Viral_cRNA"/>
</dbReference>
<proteinExistence type="predicted"/>
<keyword evidence="6" id="KW-0547">Nucleotide-binding</keyword>
<evidence type="ECO:0000313" key="10">
    <source>
        <dbReference type="EMBL" id="DBA56680.1"/>
    </source>
</evidence>
<evidence type="ECO:0000256" key="6">
    <source>
        <dbReference type="ARBA" id="ARBA00022741"/>
    </source>
</evidence>
<evidence type="ECO:0000256" key="2">
    <source>
        <dbReference type="ARBA" id="ARBA00020035"/>
    </source>
</evidence>
<keyword evidence="7" id="KW-0693">Viral RNA replication</keyword>
<feature type="domain" description="RdRp catalytic" evidence="9">
    <location>
        <begin position="330"/>
        <end position="535"/>
    </location>
</feature>
<evidence type="ECO:0000256" key="1">
    <source>
        <dbReference type="ARBA" id="ARBA00012494"/>
    </source>
</evidence>
<evidence type="ECO:0000256" key="5">
    <source>
        <dbReference type="ARBA" id="ARBA00022695"/>
    </source>
</evidence>
<evidence type="ECO:0000256" key="4">
    <source>
        <dbReference type="ARBA" id="ARBA00022679"/>
    </source>
</evidence>
<dbReference type="EC" id="2.7.7.48" evidence="1 8"/>
<sequence length="796" mass="90404">MDSNLLNIAFQGKPEIRMMLLPDGRDLPNIMCSKLALISFEYRYINPPPYAHGTPGFKTIESVKRSEEFDKNDTPITKTIGGHLVRSQCWGTNKPFPYSTATSHNFHYQTVVKMMKGFLLQYHNQIDEALKETYDDFLTKAPETLMAGRQTWSPLAYSSITADEAYEEYIGYLNNNGGTTGPTLLNFMHSTLEMWEKPNLRATALINKRIRKPVYDQTIRKKRYVVSEVPKIIDTVYSDDDAYHKARELTTSFCSYLKTKERGKGDGERRAIASANSGLRAFLKLNETFSLHLCKLIPHATISIGGEEKKRKIINEMNDIEDFTRAEIELTQQHGQILHPVKIYGTLDDTKWNECQSAEVMALEKDVFFSNQIRNELGLPMLSHDLANIVAAMKITMYLIASKIVWLGKGPLLQNNTSRIRCDWSNRMPEGAFNPKNQALIEFYKSHIDPEYHPGYLQAPTGMLMGMLNAGSTVVGLYHLSLPSAPGVRRSYLRSSDDSAYKIEALTPEGGFREVVSLYWREKICAINLSINKSVWLSEIFEYTSWYAHSDFVGTYGIEVTTIRPQGNNPQDDFYNVTISTKQSLQTLTLNFLGAECKLRLGINNTRSLWKPIPLGELRNKVSKRVILLANGGDRCWDIGTCGLEETSLRESQATTDDDNLYLTVVRDPTSPFTPSAEDTYTYDKHMGQVIIKEADIPRCIFTYLRRSNRSGRTPFQQKRMSREKSYGRISSCIKKVAPTTNFVIPSYNTNISDFLTIHLKSTRGAYSTELRDQVTQACQFLQGSMDHDQDDGNSE</sequence>
<accession>A0AAT9JFT9</accession>
<dbReference type="PROSITE" id="PS50525">
    <property type="entry name" value="RDRP_SSRNA_NEG_SEG"/>
    <property type="match status" value="1"/>
</dbReference>
<name>A0AAT9JFT9_9ORTO</name>
<dbReference type="GO" id="GO:0039694">
    <property type="term" value="P:viral RNA genome replication"/>
    <property type="evidence" value="ECO:0007669"/>
    <property type="project" value="InterPro"/>
</dbReference>
<dbReference type="InterPro" id="IPR007099">
    <property type="entry name" value="RNA-dir_pol_NSvirus"/>
</dbReference>
<dbReference type="Pfam" id="PF00602">
    <property type="entry name" value="Flu_PB1"/>
    <property type="match status" value="1"/>
</dbReference>
<dbReference type="GO" id="GO:0000166">
    <property type="term" value="F:nucleotide binding"/>
    <property type="evidence" value="ECO:0007669"/>
    <property type="project" value="UniProtKB-KW"/>
</dbReference>
<dbReference type="GO" id="GO:0003723">
    <property type="term" value="F:RNA binding"/>
    <property type="evidence" value="ECO:0007669"/>
    <property type="project" value="InterPro"/>
</dbReference>
<organism evidence="10">
    <name type="scientific">Neotermes castaneus orthomyxovirus 1</name>
    <dbReference type="NCBI Taxonomy" id="3133494"/>
    <lineage>
        <taxon>Viruses</taxon>
        <taxon>Riboviria</taxon>
        <taxon>Orthornavirae</taxon>
        <taxon>Negarnaviricota</taxon>
        <taxon>Polyploviricotina</taxon>
        <taxon>Insthoviricetes</taxon>
        <taxon>Articulavirales</taxon>
        <taxon>Orthomyxoviridae</taxon>
    </lineage>
</organism>
<keyword evidence="5" id="KW-0548">Nucleotidyltransferase</keyword>
<evidence type="ECO:0000256" key="8">
    <source>
        <dbReference type="RuleBase" id="RU004330"/>
    </source>
</evidence>
<comment type="catalytic activity">
    <reaction evidence="8">
        <text>RNA(n) + a ribonucleoside 5'-triphosphate = RNA(n+1) + diphosphate</text>
        <dbReference type="Rhea" id="RHEA:21248"/>
        <dbReference type="Rhea" id="RHEA-COMP:14527"/>
        <dbReference type="Rhea" id="RHEA-COMP:17342"/>
        <dbReference type="ChEBI" id="CHEBI:33019"/>
        <dbReference type="ChEBI" id="CHEBI:61557"/>
        <dbReference type="ChEBI" id="CHEBI:140395"/>
        <dbReference type="EC" id="2.7.7.48"/>
    </reaction>
</comment>
<reference evidence="10" key="1">
    <citation type="journal article" date="2024" name="Microb. Genom.">
        <title>The hidden RNA viruses in Blattodea (cockroach and termite).</title>
        <authorList>
            <person name="Fan J."/>
            <person name="Jiang S."/>
            <person name="Li W."/>
            <person name="Li J."/>
            <person name="Pang R."/>
            <person name="Wu H."/>
        </authorList>
    </citation>
    <scope>NUCLEOTIDE SEQUENCE</scope>
    <source>
        <strain evidence="10">DE2017</strain>
    </source>
</reference>
<keyword evidence="3 8" id="KW-0696">RNA-directed RNA polymerase</keyword>